<feature type="region of interest" description="Disordered" evidence="4">
    <location>
        <begin position="157"/>
        <end position="266"/>
    </location>
</feature>
<comment type="subcellular location">
    <subcellularLocation>
        <location evidence="3">Nucleus</location>
    </subcellularLocation>
</comment>
<evidence type="ECO:0008006" key="9">
    <source>
        <dbReference type="Google" id="ProtNLM"/>
    </source>
</evidence>
<evidence type="ECO:0000259" key="5">
    <source>
        <dbReference type="PROSITE" id="PS50061"/>
    </source>
</evidence>
<dbReference type="Proteomes" id="UP001461498">
    <property type="component" value="Unassembled WGS sequence"/>
</dbReference>
<evidence type="ECO:0000256" key="4">
    <source>
        <dbReference type="SAM" id="MobiDB-lite"/>
    </source>
</evidence>
<evidence type="ECO:0000256" key="1">
    <source>
        <dbReference type="ARBA" id="ARBA00005562"/>
    </source>
</evidence>
<dbReference type="EMBL" id="JAPXFL010000042">
    <property type="protein sequence ID" value="KAK9496878.1"/>
    <property type="molecule type" value="Genomic_DNA"/>
</dbReference>
<feature type="compositionally biased region" description="Polar residues" evidence="4">
    <location>
        <begin position="480"/>
        <end position="509"/>
    </location>
</feature>
<dbReference type="SMART" id="SM00251">
    <property type="entry name" value="SAM_PNT"/>
    <property type="match status" value="1"/>
</dbReference>
<dbReference type="SMART" id="SM00413">
    <property type="entry name" value="ETS"/>
    <property type="match status" value="1"/>
</dbReference>
<feature type="domain" description="ETS" evidence="5">
    <location>
        <begin position="291"/>
        <end position="374"/>
    </location>
</feature>
<evidence type="ECO:0000313" key="7">
    <source>
        <dbReference type="EMBL" id="KAK9496878.1"/>
    </source>
</evidence>
<feature type="compositionally biased region" description="Low complexity" evidence="4">
    <location>
        <begin position="203"/>
        <end position="224"/>
    </location>
</feature>
<gene>
    <name evidence="7" type="ORF">O3M35_012905</name>
</gene>
<dbReference type="GO" id="GO:0005634">
    <property type="term" value="C:nucleus"/>
    <property type="evidence" value="ECO:0007669"/>
    <property type="project" value="UniProtKB-SubCell"/>
</dbReference>
<dbReference type="InterPro" id="IPR036390">
    <property type="entry name" value="WH_DNA-bd_sf"/>
</dbReference>
<dbReference type="Gene3D" id="1.10.10.10">
    <property type="entry name" value="Winged helix-like DNA-binding domain superfamily/Winged helix DNA-binding domain"/>
    <property type="match status" value="1"/>
</dbReference>
<dbReference type="Pfam" id="PF00178">
    <property type="entry name" value="Ets"/>
    <property type="match status" value="1"/>
</dbReference>
<evidence type="ECO:0000256" key="2">
    <source>
        <dbReference type="ARBA" id="ARBA00023125"/>
    </source>
</evidence>
<keyword evidence="2 3" id="KW-0238">DNA-binding</keyword>
<dbReference type="InterPro" id="IPR046328">
    <property type="entry name" value="ETS_fam"/>
</dbReference>
<dbReference type="FunFam" id="1.10.10.10:FF:000516">
    <property type="entry name" value="ets DNA-binding protein pokkuri"/>
    <property type="match status" value="1"/>
</dbReference>
<comment type="caution">
    <text evidence="7">The sequence shown here is derived from an EMBL/GenBank/DDBJ whole genome shotgun (WGS) entry which is preliminary data.</text>
</comment>
<dbReference type="SUPFAM" id="SSF47769">
    <property type="entry name" value="SAM/Pointed domain"/>
    <property type="match status" value="1"/>
</dbReference>
<dbReference type="Gene3D" id="1.10.150.50">
    <property type="entry name" value="Transcription Factor, Ets-1"/>
    <property type="match status" value="1"/>
</dbReference>
<dbReference type="GO" id="GO:0000981">
    <property type="term" value="F:DNA-binding transcription factor activity, RNA polymerase II-specific"/>
    <property type="evidence" value="ECO:0007669"/>
    <property type="project" value="TreeGrafter"/>
</dbReference>
<dbReference type="GO" id="GO:0043565">
    <property type="term" value="F:sequence-specific DNA binding"/>
    <property type="evidence" value="ECO:0007669"/>
    <property type="project" value="InterPro"/>
</dbReference>
<comment type="similarity">
    <text evidence="1 3">Belongs to the ETS family.</text>
</comment>
<protein>
    <recommendedName>
        <fullName evidence="9">Ets DNA-binding protein pokkuri</fullName>
    </recommendedName>
</protein>
<dbReference type="PROSITE" id="PS00345">
    <property type="entry name" value="ETS_DOMAIN_1"/>
    <property type="match status" value="1"/>
</dbReference>
<feature type="compositionally biased region" description="Polar residues" evidence="4">
    <location>
        <begin position="157"/>
        <end position="187"/>
    </location>
</feature>
<feature type="region of interest" description="Disordered" evidence="4">
    <location>
        <begin position="397"/>
        <end position="418"/>
    </location>
</feature>
<dbReference type="InterPro" id="IPR036388">
    <property type="entry name" value="WH-like_DNA-bd_sf"/>
</dbReference>
<dbReference type="PROSITE" id="PS50061">
    <property type="entry name" value="ETS_DOMAIN_3"/>
    <property type="match status" value="1"/>
</dbReference>
<dbReference type="AlphaFoldDB" id="A0AAW1CJB9"/>
<organism evidence="7 8">
    <name type="scientific">Rhynocoris fuscipes</name>
    <dbReference type="NCBI Taxonomy" id="488301"/>
    <lineage>
        <taxon>Eukaryota</taxon>
        <taxon>Metazoa</taxon>
        <taxon>Ecdysozoa</taxon>
        <taxon>Arthropoda</taxon>
        <taxon>Hexapoda</taxon>
        <taxon>Insecta</taxon>
        <taxon>Pterygota</taxon>
        <taxon>Neoptera</taxon>
        <taxon>Paraneoptera</taxon>
        <taxon>Hemiptera</taxon>
        <taxon>Heteroptera</taxon>
        <taxon>Panheteroptera</taxon>
        <taxon>Cimicomorpha</taxon>
        <taxon>Reduviidae</taxon>
        <taxon>Harpactorinae</taxon>
        <taxon>Harpactorini</taxon>
        <taxon>Rhynocoris</taxon>
    </lineage>
</organism>
<feature type="compositionally biased region" description="Polar residues" evidence="4">
    <location>
        <begin position="239"/>
        <end position="253"/>
    </location>
</feature>
<dbReference type="PANTHER" id="PTHR11849">
    <property type="entry name" value="ETS"/>
    <property type="match status" value="1"/>
</dbReference>
<dbReference type="Pfam" id="PF02198">
    <property type="entry name" value="SAM_PNT"/>
    <property type="match status" value="1"/>
</dbReference>
<reference evidence="7 8" key="1">
    <citation type="submission" date="2022-12" db="EMBL/GenBank/DDBJ databases">
        <title>Chromosome-level genome assembly of true bugs.</title>
        <authorList>
            <person name="Ma L."/>
            <person name="Li H."/>
        </authorList>
    </citation>
    <scope>NUCLEOTIDE SEQUENCE [LARGE SCALE GENOMIC DNA]</scope>
    <source>
        <strain evidence="7">Lab_2022b</strain>
    </source>
</reference>
<evidence type="ECO:0000259" key="6">
    <source>
        <dbReference type="PROSITE" id="PS51433"/>
    </source>
</evidence>
<evidence type="ECO:0000256" key="3">
    <source>
        <dbReference type="RuleBase" id="RU004019"/>
    </source>
</evidence>
<dbReference type="InterPro" id="IPR003118">
    <property type="entry name" value="Pointed_dom"/>
</dbReference>
<feature type="domain" description="PNT" evidence="6">
    <location>
        <begin position="47"/>
        <end position="131"/>
    </location>
</feature>
<feature type="region of interest" description="Disordered" evidence="4">
    <location>
        <begin position="480"/>
        <end position="515"/>
    </location>
</feature>
<accession>A0AAW1CJB9</accession>
<evidence type="ECO:0000313" key="8">
    <source>
        <dbReference type="Proteomes" id="UP001461498"/>
    </source>
</evidence>
<proteinExistence type="inferred from homology"/>
<dbReference type="SUPFAM" id="SSF46785">
    <property type="entry name" value="Winged helix' DNA-binding domain"/>
    <property type="match status" value="1"/>
</dbReference>
<dbReference type="InterPro" id="IPR000418">
    <property type="entry name" value="Ets_dom"/>
</dbReference>
<dbReference type="PROSITE" id="PS00346">
    <property type="entry name" value="ETS_DOMAIN_2"/>
    <property type="match status" value="1"/>
</dbReference>
<dbReference type="PRINTS" id="PR00454">
    <property type="entry name" value="ETSDOMAIN"/>
</dbReference>
<feature type="compositionally biased region" description="Low complexity" evidence="4">
    <location>
        <begin position="443"/>
        <end position="452"/>
    </location>
</feature>
<dbReference type="PROSITE" id="PS51433">
    <property type="entry name" value="PNT"/>
    <property type="match status" value="1"/>
</dbReference>
<feature type="region of interest" description="Disordered" evidence="4">
    <location>
        <begin position="430"/>
        <end position="454"/>
    </location>
</feature>
<dbReference type="PANTHER" id="PTHR11849:SF201">
    <property type="entry name" value="ETS DNA-BINDING PROTEIN POKKURI"/>
    <property type="match status" value="1"/>
</dbReference>
<dbReference type="FunFam" id="1.10.150.50:FF:000061">
    <property type="entry name" value="Ets DNA-binding protein pokkuri"/>
    <property type="match status" value="1"/>
</dbReference>
<sequence length="515" mass="58346">MKLVQLNGSRNNTMDRPWRVPLFNPSDLLWRSPSGWIGFPPTSHTNLHQLDYFKTHLPASLASDPRLWTREDVVSFLRWCEYEFDLPRFDMDVFQMNGKALCVLTKADLNERSPGCGDVLHNVLHMLMRARLPSSPVTPHLPLTPSWNIQPALELTTNSVPTSQPPATAVSSVTLSPAPSLDSQGSPRQLDLHQPNQPPPHPAQVVVTDYQSVHSGSSGSMPSDSDCEEPTSPHVGQHLTPQSLTSPHLTSPQPHSPIGHSHTNKPQIFFPENKQQIFFPETITEPNTNGRLLWDFLQQLLNDSLQRYTSYIAWKNREAGVFKIVDPPGLAKLWGIQKNHLSMNYDKMSRALRYYYRVNILRKVQGERHCYQFLRNSSELKSIKHISLLRNHISQNQAQSTQQNINQQSAQQQPQQINAVNTQQQLNTDEPTDLRTHTHPSTESEQLSTQQQPCTFEPSDIRRHIQQKQQQQSSIMVNNTSTINSTGYHPSTVSHQAEDLSLSQANSHTIKTEVS</sequence>
<keyword evidence="3" id="KW-0539">Nucleus</keyword>
<name>A0AAW1CJB9_9HEMI</name>
<feature type="compositionally biased region" description="Basic and acidic residues" evidence="4">
    <location>
        <begin position="432"/>
        <end position="442"/>
    </location>
</feature>
<dbReference type="GO" id="GO:0030154">
    <property type="term" value="P:cell differentiation"/>
    <property type="evidence" value="ECO:0007669"/>
    <property type="project" value="TreeGrafter"/>
</dbReference>
<keyword evidence="8" id="KW-1185">Reference proteome</keyword>
<dbReference type="InterPro" id="IPR013761">
    <property type="entry name" value="SAM/pointed_sf"/>
</dbReference>